<feature type="non-terminal residue" evidence="1">
    <location>
        <position position="1"/>
    </location>
</feature>
<dbReference type="AlphaFoldDB" id="A0AA38KHC0"/>
<dbReference type="EMBL" id="JAHRHJ020000008">
    <property type="protein sequence ID" value="KAH9305314.1"/>
    <property type="molecule type" value="Genomic_DNA"/>
</dbReference>
<accession>A0AA38KHC0</accession>
<organism evidence="1 2">
    <name type="scientific">Taxus chinensis</name>
    <name type="common">Chinese yew</name>
    <name type="synonym">Taxus wallichiana var. chinensis</name>
    <dbReference type="NCBI Taxonomy" id="29808"/>
    <lineage>
        <taxon>Eukaryota</taxon>
        <taxon>Viridiplantae</taxon>
        <taxon>Streptophyta</taxon>
        <taxon>Embryophyta</taxon>
        <taxon>Tracheophyta</taxon>
        <taxon>Spermatophyta</taxon>
        <taxon>Pinopsida</taxon>
        <taxon>Pinidae</taxon>
        <taxon>Conifers II</taxon>
        <taxon>Cupressales</taxon>
        <taxon>Taxaceae</taxon>
        <taxon>Taxus</taxon>
    </lineage>
</organism>
<sequence>PRFYLNAASIVILRDPLYGKLFNLGLNEFIIEACVRRTKWVICLQKRSRLLILTGQYCLLKPKGESLRNINT</sequence>
<name>A0AA38KHC0_TAXCH</name>
<evidence type="ECO:0000313" key="1">
    <source>
        <dbReference type="EMBL" id="KAH9305314.1"/>
    </source>
</evidence>
<evidence type="ECO:0000313" key="2">
    <source>
        <dbReference type="Proteomes" id="UP000824469"/>
    </source>
</evidence>
<dbReference type="Proteomes" id="UP000824469">
    <property type="component" value="Unassembled WGS sequence"/>
</dbReference>
<comment type="caution">
    <text evidence="1">The sequence shown here is derived from an EMBL/GenBank/DDBJ whole genome shotgun (WGS) entry which is preliminary data.</text>
</comment>
<proteinExistence type="predicted"/>
<reference evidence="1 2" key="1">
    <citation type="journal article" date="2021" name="Nat. Plants">
        <title>The Taxus genome provides insights into paclitaxel biosynthesis.</title>
        <authorList>
            <person name="Xiong X."/>
            <person name="Gou J."/>
            <person name="Liao Q."/>
            <person name="Li Y."/>
            <person name="Zhou Q."/>
            <person name="Bi G."/>
            <person name="Li C."/>
            <person name="Du R."/>
            <person name="Wang X."/>
            <person name="Sun T."/>
            <person name="Guo L."/>
            <person name="Liang H."/>
            <person name="Lu P."/>
            <person name="Wu Y."/>
            <person name="Zhang Z."/>
            <person name="Ro D.K."/>
            <person name="Shang Y."/>
            <person name="Huang S."/>
            <person name="Yan J."/>
        </authorList>
    </citation>
    <scope>NUCLEOTIDE SEQUENCE [LARGE SCALE GENOMIC DNA]</scope>
    <source>
        <strain evidence="1">Ta-2019</strain>
    </source>
</reference>
<keyword evidence="2" id="KW-1185">Reference proteome</keyword>
<feature type="non-terminal residue" evidence="1">
    <location>
        <position position="72"/>
    </location>
</feature>
<gene>
    <name evidence="1" type="ORF">KI387_009718</name>
</gene>
<protein>
    <submittedName>
        <fullName evidence="1">Uncharacterized protein</fullName>
    </submittedName>
</protein>